<evidence type="ECO:0000256" key="1">
    <source>
        <dbReference type="ARBA" id="ARBA00004167"/>
    </source>
</evidence>
<dbReference type="SMART" id="SM00408">
    <property type="entry name" value="IGc2"/>
    <property type="match status" value="2"/>
</dbReference>
<organism evidence="5 6">
    <name type="scientific">Latimeria chalumnae</name>
    <name type="common">Coelacanth</name>
    <dbReference type="NCBI Taxonomy" id="7897"/>
    <lineage>
        <taxon>Eukaryota</taxon>
        <taxon>Metazoa</taxon>
        <taxon>Chordata</taxon>
        <taxon>Craniata</taxon>
        <taxon>Vertebrata</taxon>
        <taxon>Euteleostomi</taxon>
        <taxon>Coelacanthiformes</taxon>
        <taxon>Coelacanthidae</taxon>
        <taxon>Latimeria</taxon>
    </lineage>
</organism>
<dbReference type="EMBL" id="AFYH01252792">
    <property type="status" value="NOT_ANNOTATED_CDS"/>
    <property type="molecule type" value="Genomic_DNA"/>
</dbReference>
<dbReference type="SUPFAM" id="SSF48726">
    <property type="entry name" value="Immunoglobulin"/>
    <property type="match status" value="4"/>
</dbReference>
<dbReference type="EMBL" id="AFYH01252793">
    <property type="status" value="NOT_ANNOTATED_CDS"/>
    <property type="molecule type" value="Genomic_DNA"/>
</dbReference>
<dbReference type="PANTHER" id="PTHR46484">
    <property type="entry name" value="SI:CH211-171H4.5-RELATED"/>
    <property type="match status" value="1"/>
</dbReference>
<sequence length="378" mass="41580">ALCQPWSASIPQSLHAVKGSCVVIPCTFNYPGPKRPSRDIRAIWYSNGGETFYDSDRSSNGRADLVGDRGEKNCSLQVNGIRTEDAKEFSFRVEIMNLDSYSFTNSKVRIEVEVSPGLPRIQPPCPKEITENVTVAVTCTTSHTCPTAPPGLTWKGPQGSSTVQHRPLQDGLWEVSSTLTFTPSYTDHGKSLTCEVIYPEGKYTENSIKLRVRYPPKPVTAVLSEEGEIVEGGKITLTCASDGNPAVTYTWIKEKQVRVTKGSQATLVLKMVTSQDDGDYYCRARNKLGDKISRKIHINVVCKYNAPRNTKVTLSNSTVPEGGALTLTCETESNPPAQITWYKDGIQYSRSSERTLQFAIVTRQDSGNYSCVATNTLG</sequence>
<reference evidence="6" key="1">
    <citation type="submission" date="2011-08" db="EMBL/GenBank/DDBJ databases">
        <title>The draft genome of Latimeria chalumnae.</title>
        <authorList>
            <person name="Di Palma F."/>
            <person name="Alfoldi J."/>
            <person name="Johnson J."/>
            <person name="Berlin A."/>
            <person name="Gnerre S."/>
            <person name="Jaffe D."/>
            <person name="MacCallum I."/>
            <person name="Young S."/>
            <person name="Walker B.J."/>
            <person name="Lander E."/>
            <person name="Lindblad-Toh K."/>
        </authorList>
    </citation>
    <scope>NUCLEOTIDE SEQUENCE [LARGE SCALE GENOMIC DNA]</scope>
    <source>
        <strain evidence="6">Wild caught</strain>
    </source>
</reference>
<comment type="subcellular location">
    <subcellularLocation>
        <location evidence="1">Membrane</location>
        <topology evidence="1">Single-pass membrane protein</topology>
    </subcellularLocation>
</comment>
<accession>H3A2I9</accession>
<dbReference type="Proteomes" id="UP000008672">
    <property type="component" value="Unassembled WGS sequence"/>
</dbReference>
<dbReference type="GO" id="GO:0016020">
    <property type="term" value="C:membrane"/>
    <property type="evidence" value="ECO:0007669"/>
    <property type="project" value="UniProtKB-SubCell"/>
</dbReference>
<evidence type="ECO:0000256" key="2">
    <source>
        <dbReference type="ARBA" id="ARBA00023136"/>
    </source>
</evidence>
<dbReference type="InterPro" id="IPR013783">
    <property type="entry name" value="Ig-like_fold"/>
</dbReference>
<dbReference type="Pfam" id="PF08205">
    <property type="entry name" value="C2-set_2"/>
    <property type="match status" value="1"/>
</dbReference>
<reference evidence="5" key="2">
    <citation type="submission" date="2025-08" db="UniProtKB">
        <authorList>
            <consortium name="Ensembl"/>
        </authorList>
    </citation>
    <scope>IDENTIFICATION</scope>
</reference>
<feature type="domain" description="Ig-like" evidence="4">
    <location>
        <begin position="119"/>
        <end position="211"/>
    </location>
</feature>
<dbReference type="eggNOG" id="KOG4475">
    <property type="taxonomic scope" value="Eukaryota"/>
</dbReference>
<keyword evidence="6" id="KW-1185">Reference proteome</keyword>
<dbReference type="InterPro" id="IPR003598">
    <property type="entry name" value="Ig_sub2"/>
</dbReference>
<dbReference type="EMBL" id="AFYH01252790">
    <property type="status" value="NOT_ANNOTATED_CDS"/>
    <property type="molecule type" value="Genomic_DNA"/>
</dbReference>
<dbReference type="STRING" id="7897.ENSLACP00000003860"/>
<dbReference type="PROSITE" id="PS50835">
    <property type="entry name" value="IG_LIKE"/>
    <property type="match status" value="4"/>
</dbReference>
<feature type="domain" description="Ig-like" evidence="4">
    <location>
        <begin position="218"/>
        <end position="293"/>
    </location>
</feature>
<dbReference type="FunCoup" id="H3A2I9">
    <property type="interactions" value="904"/>
</dbReference>
<dbReference type="Pfam" id="PF13927">
    <property type="entry name" value="Ig_3"/>
    <property type="match status" value="2"/>
</dbReference>
<name>H3A2I9_LATCH</name>
<dbReference type="HOGENOM" id="CLU_024444_2_0_1"/>
<dbReference type="EMBL" id="AFYH01252791">
    <property type="status" value="NOT_ANNOTATED_CDS"/>
    <property type="molecule type" value="Genomic_DNA"/>
</dbReference>
<evidence type="ECO:0000313" key="5">
    <source>
        <dbReference type="Ensembl" id="ENSLACP00000003860.1"/>
    </source>
</evidence>
<evidence type="ECO:0000313" key="6">
    <source>
        <dbReference type="Proteomes" id="UP000008672"/>
    </source>
</evidence>
<dbReference type="InParanoid" id="H3A2I9"/>
<dbReference type="SMART" id="SM00409">
    <property type="entry name" value="IG"/>
    <property type="match status" value="4"/>
</dbReference>
<protein>
    <recommendedName>
        <fullName evidence="4">Ig-like domain-containing protein</fullName>
    </recommendedName>
</protein>
<keyword evidence="3" id="KW-1015">Disulfide bond</keyword>
<dbReference type="Gene3D" id="2.60.40.10">
    <property type="entry name" value="Immunoglobulins"/>
    <property type="match status" value="4"/>
</dbReference>
<dbReference type="InterPro" id="IPR007110">
    <property type="entry name" value="Ig-like_dom"/>
</dbReference>
<feature type="domain" description="Ig-like" evidence="4">
    <location>
        <begin position="5"/>
        <end position="90"/>
    </location>
</feature>
<keyword evidence="2" id="KW-0472">Membrane</keyword>
<dbReference type="GeneTree" id="ENSGT01150000286924"/>
<feature type="domain" description="Ig-like" evidence="4">
    <location>
        <begin position="307"/>
        <end position="378"/>
    </location>
</feature>
<reference evidence="5" key="3">
    <citation type="submission" date="2025-09" db="UniProtKB">
        <authorList>
            <consortium name="Ensembl"/>
        </authorList>
    </citation>
    <scope>IDENTIFICATION</scope>
</reference>
<proteinExistence type="predicted"/>
<dbReference type="CDD" id="cd00096">
    <property type="entry name" value="Ig"/>
    <property type="match status" value="2"/>
</dbReference>
<dbReference type="InterPro" id="IPR036179">
    <property type="entry name" value="Ig-like_dom_sf"/>
</dbReference>
<dbReference type="AlphaFoldDB" id="H3A2I9"/>
<dbReference type="InterPro" id="IPR003599">
    <property type="entry name" value="Ig_sub"/>
</dbReference>
<evidence type="ECO:0000256" key="3">
    <source>
        <dbReference type="ARBA" id="ARBA00023157"/>
    </source>
</evidence>
<dbReference type="InterPro" id="IPR013162">
    <property type="entry name" value="CD80_C2-set"/>
</dbReference>
<dbReference type="OMA" id="HINVVCK"/>
<dbReference type="PANTHER" id="PTHR46484:SF1">
    <property type="entry name" value="SCHWANN CELL MYELIN PROTEIN-RELATED"/>
    <property type="match status" value="1"/>
</dbReference>
<dbReference type="Ensembl" id="ENSLACT00000003895.1">
    <property type="protein sequence ID" value="ENSLACP00000003860.1"/>
    <property type="gene ID" value="ENSLACG00000003437.1"/>
</dbReference>
<evidence type="ECO:0000259" key="4">
    <source>
        <dbReference type="PROSITE" id="PS50835"/>
    </source>
</evidence>